<name>A0A8S3Y9K7_PARAO</name>
<feature type="region of interest" description="Disordered" evidence="1">
    <location>
        <begin position="37"/>
        <end position="133"/>
    </location>
</feature>
<evidence type="ECO:0000313" key="2">
    <source>
        <dbReference type="EMBL" id="CAG5057381.1"/>
    </source>
</evidence>
<gene>
    <name evidence="2" type="ORF">PAPOLLO_LOCUS27152</name>
</gene>
<accession>A0A8S3Y9K7</accession>
<feature type="compositionally biased region" description="Basic and acidic residues" evidence="1">
    <location>
        <begin position="46"/>
        <end position="59"/>
    </location>
</feature>
<dbReference type="AlphaFoldDB" id="A0A8S3Y9K7"/>
<organism evidence="2 3">
    <name type="scientific">Parnassius apollo</name>
    <name type="common">Apollo butterfly</name>
    <name type="synonym">Papilio apollo</name>
    <dbReference type="NCBI Taxonomy" id="110799"/>
    <lineage>
        <taxon>Eukaryota</taxon>
        <taxon>Metazoa</taxon>
        <taxon>Ecdysozoa</taxon>
        <taxon>Arthropoda</taxon>
        <taxon>Hexapoda</taxon>
        <taxon>Insecta</taxon>
        <taxon>Pterygota</taxon>
        <taxon>Neoptera</taxon>
        <taxon>Endopterygota</taxon>
        <taxon>Lepidoptera</taxon>
        <taxon>Glossata</taxon>
        <taxon>Ditrysia</taxon>
        <taxon>Papilionoidea</taxon>
        <taxon>Papilionidae</taxon>
        <taxon>Parnassiinae</taxon>
        <taxon>Parnassini</taxon>
        <taxon>Parnassius</taxon>
        <taxon>Parnassius</taxon>
    </lineage>
</organism>
<dbReference type="Proteomes" id="UP000691718">
    <property type="component" value="Unassembled WGS sequence"/>
</dbReference>
<evidence type="ECO:0000256" key="1">
    <source>
        <dbReference type="SAM" id="MobiDB-lite"/>
    </source>
</evidence>
<keyword evidence="3" id="KW-1185">Reference proteome</keyword>
<feature type="compositionally biased region" description="Basic and acidic residues" evidence="1">
    <location>
        <begin position="79"/>
        <end position="88"/>
    </location>
</feature>
<dbReference type="OrthoDB" id="6783431at2759"/>
<dbReference type="EMBL" id="CAJQZP010001624">
    <property type="protein sequence ID" value="CAG5057381.1"/>
    <property type="molecule type" value="Genomic_DNA"/>
</dbReference>
<feature type="compositionally biased region" description="Pro residues" evidence="1">
    <location>
        <begin position="89"/>
        <end position="98"/>
    </location>
</feature>
<evidence type="ECO:0000313" key="3">
    <source>
        <dbReference type="Proteomes" id="UP000691718"/>
    </source>
</evidence>
<protein>
    <submittedName>
        <fullName evidence="2">(apollo) hypothetical protein</fullName>
    </submittedName>
</protein>
<comment type="caution">
    <text evidence="2">The sequence shown here is derived from an EMBL/GenBank/DDBJ whole genome shotgun (WGS) entry which is preliminary data.</text>
</comment>
<reference evidence="2" key="1">
    <citation type="submission" date="2021-04" db="EMBL/GenBank/DDBJ databases">
        <authorList>
            <person name="Tunstrom K."/>
        </authorList>
    </citation>
    <scope>NUCLEOTIDE SEQUENCE</scope>
</reference>
<proteinExistence type="predicted"/>
<sequence>MAVNITDMMRNDTITPEFFKLSLVSDALTGFLSEKILEADDEEGSNDLKEFFSGKKSGDNDDDQGPSTFQPAQKRPRKRELQDQERPPPKQPHIPSAPPAYSGMSPLYPQLEDPDQEMQQPESPSLIPLSSKETYTDITARATDQDRKSDPKDLSKMLVGSMLRLDIGNAVPKQVLEAIVSNIPNHQIFSVPSFSRIMAMTLLITGRGGKRGDLPPGKVFCPWSGQHVVLTLSALASVC</sequence>